<keyword evidence="3" id="KW-1185">Reference proteome</keyword>
<proteinExistence type="predicted"/>
<gene>
    <name evidence="2" type="ORF">SLS59_007180</name>
</gene>
<dbReference type="InterPro" id="IPR001969">
    <property type="entry name" value="Aspartic_peptidase_AS"/>
</dbReference>
<reference evidence="2 3" key="1">
    <citation type="submission" date="2024-02" db="EMBL/GenBank/DDBJ databases">
        <title>De novo assembly and annotation of 12 fungi associated with fruit tree decline syndrome in Ontario, Canada.</title>
        <authorList>
            <person name="Sulman M."/>
            <person name="Ellouze W."/>
            <person name="Ilyukhin E."/>
        </authorList>
    </citation>
    <scope>NUCLEOTIDE SEQUENCE [LARGE SCALE GENOMIC DNA]</scope>
    <source>
        <strain evidence="2 3">M97-236</strain>
    </source>
</reference>
<evidence type="ECO:0000313" key="2">
    <source>
        <dbReference type="EMBL" id="KAL1598170.1"/>
    </source>
</evidence>
<dbReference type="InterPro" id="IPR038883">
    <property type="entry name" value="AN11006-like"/>
</dbReference>
<evidence type="ECO:0000313" key="3">
    <source>
        <dbReference type="Proteomes" id="UP001521222"/>
    </source>
</evidence>
<dbReference type="PANTHER" id="PTHR42085:SF2">
    <property type="entry name" value="F-BOX DOMAIN-CONTAINING PROTEIN"/>
    <property type="match status" value="1"/>
</dbReference>
<name>A0ABR3R198_9PLEO</name>
<accession>A0ABR3R198</accession>
<dbReference type="PROSITE" id="PS00141">
    <property type="entry name" value="ASP_PROTEASE"/>
    <property type="match status" value="1"/>
</dbReference>
<evidence type="ECO:0000256" key="1">
    <source>
        <dbReference type="SAM" id="MobiDB-lite"/>
    </source>
</evidence>
<comment type="caution">
    <text evidence="2">The sequence shown here is derived from an EMBL/GenBank/DDBJ whole genome shotgun (WGS) entry which is preliminary data.</text>
</comment>
<feature type="region of interest" description="Disordered" evidence="1">
    <location>
        <begin position="248"/>
        <end position="276"/>
    </location>
</feature>
<evidence type="ECO:0008006" key="4">
    <source>
        <dbReference type="Google" id="ProtNLM"/>
    </source>
</evidence>
<protein>
    <recommendedName>
        <fullName evidence="4">F-box domain-containing protein</fullName>
    </recommendedName>
</protein>
<organism evidence="2 3">
    <name type="scientific">Nothophoma quercina</name>
    <dbReference type="NCBI Taxonomy" id="749835"/>
    <lineage>
        <taxon>Eukaryota</taxon>
        <taxon>Fungi</taxon>
        <taxon>Dikarya</taxon>
        <taxon>Ascomycota</taxon>
        <taxon>Pezizomycotina</taxon>
        <taxon>Dothideomycetes</taxon>
        <taxon>Pleosporomycetidae</taxon>
        <taxon>Pleosporales</taxon>
        <taxon>Pleosporineae</taxon>
        <taxon>Didymellaceae</taxon>
        <taxon>Nothophoma</taxon>
    </lineage>
</organism>
<dbReference type="Proteomes" id="UP001521222">
    <property type="component" value="Unassembled WGS sequence"/>
</dbReference>
<feature type="compositionally biased region" description="Acidic residues" evidence="1">
    <location>
        <begin position="250"/>
        <end position="260"/>
    </location>
</feature>
<sequence>MASFMDLPAEVRNSIYSELYVCRTADHDFDLLTASKLINEEAASYFYQQNAFTVSLPTRIATADILSPIPNKYLKYVRRLTIDVYLTPSTVLVDDCAQRIAALSDSGATLSALTFRFYSTTSRILSNRVDDYVLPTEHPITLALRHILASGIAQSVRVELDNIWFAPGIATQLQDLSPGSLQVVTSASSIERALLGQIVRDHLHDLDLDEQDVEDAENLPPSWSDRELLSNPSPLSSALLELDTFSPADTVDESGDEDAEAVQFPPKGNRTDSVFDEPLFDTQAEELDETDDVDDEDMEDIDDVDAIFGSMEEMMHYRANEADVCYMTNFAPELLGRWLEESP</sequence>
<dbReference type="EMBL" id="JAKIXB020000024">
    <property type="protein sequence ID" value="KAL1598170.1"/>
    <property type="molecule type" value="Genomic_DNA"/>
</dbReference>
<dbReference type="PANTHER" id="PTHR42085">
    <property type="entry name" value="F-BOX DOMAIN-CONTAINING PROTEIN"/>
    <property type="match status" value="1"/>
</dbReference>